<proteinExistence type="predicted"/>
<dbReference type="RefSeq" id="WP_381255994.1">
    <property type="nucleotide sequence ID" value="NZ_JBHTBI010000014.1"/>
</dbReference>
<gene>
    <name evidence="2" type="ORF">ACFQZP_40100</name>
</gene>
<name>A0ABW2VTN1_9ACTN</name>
<feature type="region of interest" description="Disordered" evidence="1">
    <location>
        <begin position="392"/>
        <end position="411"/>
    </location>
</feature>
<organism evidence="2 3">
    <name type="scientific">Streptomyces lutosisoli</name>
    <dbReference type="NCBI Taxonomy" id="2665721"/>
    <lineage>
        <taxon>Bacteria</taxon>
        <taxon>Bacillati</taxon>
        <taxon>Actinomycetota</taxon>
        <taxon>Actinomycetes</taxon>
        <taxon>Kitasatosporales</taxon>
        <taxon>Streptomycetaceae</taxon>
        <taxon>Streptomyces</taxon>
    </lineage>
</organism>
<dbReference type="EMBL" id="JBHTEC010000004">
    <property type="protein sequence ID" value="MFD0287725.1"/>
    <property type="molecule type" value="Genomic_DNA"/>
</dbReference>
<evidence type="ECO:0000313" key="2">
    <source>
        <dbReference type="EMBL" id="MFD0287725.1"/>
    </source>
</evidence>
<feature type="compositionally biased region" description="Low complexity" evidence="1">
    <location>
        <begin position="264"/>
        <end position="284"/>
    </location>
</feature>
<reference evidence="3" key="1">
    <citation type="journal article" date="2019" name="Int. J. Syst. Evol. Microbiol.">
        <title>The Global Catalogue of Microorganisms (GCM) 10K type strain sequencing project: providing services to taxonomists for standard genome sequencing and annotation.</title>
        <authorList>
            <consortium name="The Broad Institute Genomics Platform"/>
            <consortium name="The Broad Institute Genome Sequencing Center for Infectious Disease"/>
            <person name="Wu L."/>
            <person name="Ma J."/>
        </authorList>
    </citation>
    <scope>NUCLEOTIDE SEQUENCE [LARGE SCALE GENOMIC DNA]</scope>
    <source>
        <strain evidence="3">CGMCC 4.7198</strain>
    </source>
</reference>
<comment type="caution">
    <text evidence="2">The sequence shown here is derived from an EMBL/GenBank/DDBJ whole genome shotgun (WGS) entry which is preliminary data.</text>
</comment>
<evidence type="ECO:0000256" key="1">
    <source>
        <dbReference type="SAM" id="MobiDB-lite"/>
    </source>
</evidence>
<accession>A0ABW2VTN1</accession>
<feature type="region of interest" description="Disordered" evidence="1">
    <location>
        <begin position="260"/>
        <end position="286"/>
    </location>
</feature>
<dbReference type="Proteomes" id="UP001596957">
    <property type="component" value="Unassembled WGS sequence"/>
</dbReference>
<keyword evidence="3" id="KW-1185">Reference proteome</keyword>
<protein>
    <submittedName>
        <fullName evidence="2">Uncharacterized protein</fullName>
    </submittedName>
</protein>
<evidence type="ECO:0000313" key="3">
    <source>
        <dbReference type="Proteomes" id="UP001596957"/>
    </source>
</evidence>
<sequence>MGIDPRRYPNPAAGYHRITCERRFMYIEQAPVSQLGTEWLQLPVTCPMCGADAGLTLVYERGGDLVQVLCPNRHEWPEPLVPTAYFVTYSEQKYYADPHPDLLWIIDAGFGEEPPPPITDHVEQLVKGYKEVAKYAGRKGKTRIKRAVRKPVRKAKKKALNLAFSPVAAVLRAAWIMQSGAVPQAAPKRPGKRKRPEEGMKVPSAAAYRKAYGMAAPAKGPACLVCEDSGRITAPGVSIPCTECAGPAAAAMAAAEKKAERARSGAGTRRARPAPARTTASRRGVTVRAGETVTGPVSVTGPTLNREQGEAIRGAAREAVARGVAAPGAHVNTGVVNIGGGRITGSVQTIAVTGDHQGISVRNDGRSPSGGRPPTAEEAALVRDALATADRAVREAGSEAGGSPSSTVHVAGDNNSVITTVTNGDAVHITGDD</sequence>